<organism evidence="2 3">
    <name type="scientific">Phytophthora megakarya</name>
    <dbReference type="NCBI Taxonomy" id="4795"/>
    <lineage>
        <taxon>Eukaryota</taxon>
        <taxon>Sar</taxon>
        <taxon>Stramenopiles</taxon>
        <taxon>Oomycota</taxon>
        <taxon>Peronosporomycetes</taxon>
        <taxon>Peronosporales</taxon>
        <taxon>Peronosporaceae</taxon>
        <taxon>Phytophthora</taxon>
    </lineage>
</organism>
<dbReference type="Proteomes" id="UP000198211">
    <property type="component" value="Unassembled WGS sequence"/>
</dbReference>
<feature type="compositionally biased region" description="Basic and acidic residues" evidence="1">
    <location>
        <begin position="14"/>
        <end position="29"/>
    </location>
</feature>
<accession>A0A225WU08</accession>
<sequence length="88" mass="10402">MSQSKRPATIGFEGHAKTPRRWDDCENRQKKSTYKQIGNYTKLFLPNDFKLGPSWATIRRDYVNFFVPQGAKRKRGSSVLKQLRKYYN</sequence>
<dbReference type="OrthoDB" id="111655at2759"/>
<evidence type="ECO:0000313" key="3">
    <source>
        <dbReference type="Proteomes" id="UP000198211"/>
    </source>
</evidence>
<name>A0A225WU08_9STRA</name>
<comment type="caution">
    <text evidence="2">The sequence shown here is derived from an EMBL/GenBank/DDBJ whole genome shotgun (WGS) entry which is preliminary data.</text>
</comment>
<evidence type="ECO:0000256" key="1">
    <source>
        <dbReference type="SAM" id="MobiDB-lite"/>
    </source>
</evidence>
<dbReference type="AlphaFoldDB" id="A0A225WU08"/>
<evidence type="ECO:0000313" key="2">
    <source>
        <dbReference type="EMBL" id="OWZ21116.1"/>
    </source>
</evidence>
<keyword evidence="3" id="KW-1185">Reference proteome</keyword>
<protein>
    <submittedName>
        <fullName evidence="2">Uncharacterized protein</fullName>
    </submittedName>
</protein>
<feature type="region of interest" description="Disordered" evidence="1">
    <location>
        <begin position="1"/>
        <end position="29"/>
    </location>
</feature>
<gene>
    <name evidence="2" type="ORF">PHMEG_0004388</name>
</gene>
<proteinExistence type="predicted"/>
<reference evidence="3" key="1">
    <citation type="submission" date="2017-03" db="EMBL/GenBank/DDBJ databases">
        <title>Phytopthora megakarya and P. palmivora, two closely related causual agents of cacao black pod achieved similar genome size and gene model numbers by different mechanisms.</title>
        <authorList>
            <person name="Ali S."/>
            <person name="Shao J."/>
            <person name="Larry D.J."/>
            <person name="Kronmiller B."/>
            <person name="Shen D."/>
            <person name="Strem M.D."/>
            <person name="Melnick R.L."/>
            <person name="Guiltinan M.J."/>
            <person name="Tyler B.M."/>
            <person name="Meinhardt L.W."/>
            <person name="Bailey B.A."/>
        </authorList>
    </citation>
    <scope>NUCLEOTIDE SEQUENCE [LARGE SCALE GENOMIC DNA]</scope>
    <source>
        <strain evidence="3">zdho120</strain>
    </source>
</reference>
<dbReference type="EMBL" id="NBNE01000257">
    <property type="protein sequence ID" value="OWZ21116.1"/>
    <property type="molecule type" value="Genomic_DNA"/>
</dbReference>